<dbReference type="Proteomes" id="UP000078397">
    <property type="component" value="Unassembled WGS sequence"/>
</dbReference>
<name>A0A179F687_METCM</name>
<comment type="caution">
    <text evidence="1">The sequence shown here is derived from an EMBL/GenBank/DDBJ whole genome shotgun (WGS) entry which is preliminary data.</text>
</comment>
<reference evidence="1 2" key="1">
    <citation type="journal article" date="2016" name="PLoS Pathog.">
        <title>Biosynthesis of antibiotic leucinostatins in bio-control fungus Purpureocillium lilacinum and their inhibition on phytophthora revealed by genome mining.</title>
        <authorList>
            <person name="Wang G."/>
            <person name="Liu Z."/>
            <person name="Lin R."/>
            <person name="Li E."/>
            <person name="Mao Z."/>
            <person name="Ling J."/>
            <person name="Yang Y."/>
            <person name="Yin W.B."/>
            <person name="Xie B."/>
        </authorList>
    </citation>
    <scope>NUCLEOTIDE SEQUENCE [LARGE SCALE GENOMIC DNA]</scope>
    <source>
        <strain evidence="1">170</strain>
    </source>
</reference>
<gene>
    <name evidence="1" type="ORF">VFPPC_16755</name>
</gene>
<dbReference type="EMBL" id="LSBJ02000008">
    <property type="protein sequence ID" value="OAQ60673.1"/>
    <property type="molecule type" value="Genomic_DNA"/>
</dbReference>
<accession>A0A179F687</accession>
<evidence type="ECO:0000313" key="2">
    <source>
        <dbReference type="Proteomes" id="UP000078397"/>
    </source>
</evidence>
<organism evidence="1 2">
    <name type="scientific">Pochonia chlamydosporia 170</name>
    <dbReference type="NCBI Taxonomy" id="1380566"/>
    <lineage>
        <taxon>Eukaryota</taxon>
        <taxon>Fungi</taxon>
        <taxon>Dikarya</taxon>
        <taxon>Ascomycota</taxon>
        <taxon>Pezizomycotina</taxon>
        <taxon>Sordariomycetes</taxon>
        <taxon>Hypocreomycetidae</taxon>
        <taxon>Hypocreales</taxon>
        <taxon>Clavicipitaceae</taxon>
        <taxon>Pochonia</taxon>
    </lineage>
</organism>
<protein>
    <submittedName>
        <fullName evidence="1">Uncharacterized protein</fullName>
    </submittedName>
</protein>
<proteinExistence type="predicted"/>
<dbReference type="KEGG" id="pchm:VFPPC_16755"/>
<dbReference type="RefSeq" id="XP_018138551.1">
    <property type="nucleotide sequence ID" value="XM_018294508.1"/>
</dbReference>
<dbReference type="GeneID" id="28858502"/>
<evidence type="ECO:0000313" key="1">
    <source>
        <dbReference type="EMBL" id="OAQ60673.1"/>
    </source>
</evidence>
<sequence length="56" mass="6193">MKNTQGDLDGKSEKTNMAKRHVAICFPAVSIDHMAWKSAMQSPSVQSLGRSIESTW</sequence>
<dbReference type="AlphaFoldDB" id="A0A179F687"/>
<keyword evidence="2" id="KW-1185">Reference proteome</keyword>